<proteinExistence type="predicted"/>
<accession>A0A6C0HHY4</accession>
<protein>
    <recommendedName>
        <fullName evidence="2">Sulfotransferase domain-containing protein</fullName>
    </recommendedName>
</protein>
<organism evidence="1">
    <name type="scientific">viral metagenome</name>
    <dbReference type="NCBI Taxonomy" id="1070528"/>
    <lineage>
        <taxon>unclassified sequences</taxon>
        <taxon>metagenomes</taxon>
        <taxon>organismal metagenomes</taxon>
    </lineage>
</organism>
<name>A0A6C0HHY4_9ZZZZ</name>
<dbReference type="Pfam" id="PF13469">
    <property type="entry name" value="Sulfotransfer_3"/>
    <property type="match status" value="1"/>
</dbReference>
<dbReference type="SUPFAM" id="SSF52540">
    <property type="entry name" value="P-loop containing nucleoside triphosphate hydrolases"/>
    <property type="match status" value="1"/>
</dbReference>
<dbReference type="AlphaFoldDB" id="A0A6C0HHY4"/>
<evidence type="ECO:0008006" key="2">
    <source>
        <dbReference type="Google" id="ProtNLM"/>
    </source>
</evidence>
<dbReference type="InterPro" id="IPR027417">
    <property type="entry name" value="P-loop_NTPase"/>
</dbReference>
<dbReference type="Gene3D" id="3.40.50.300">
    <property type="entry name" value="P-loop containing nucleotide triphosphate hydrolases"/>
    <property type="match status" value="1"/>
</dbReference>
<sequence length="277" mass="31355">MYTQFVCLSGLPRSGSTLLSAILSQNPLIHAEGNSAVCQLMWDTYNSCTINAKEQLAANNKQSIVGEFIKQIPDVYYKNKSATETIIVDKCRSWTIPSNIEILRKFIDANIKIIVLERSVLEVMSSFVKLYSDNNVDGVSVQKRLLEYNSEPIMRSVVGLNWAKQNNQTNTFLFINYNELINQTESTIAKIYTFCGWTPFKHDFNNVTIKYPENDEVYGIKGQHEIRPRVNKRQYTVSLTKETVDTCLMCDKLLSNTTLLPPGLCIPIPANGPTHIS</sequence>
<evidence type="ECO:0000313" key="1">
    <source>
        <dbReference type="EMBL" id="QHT79716.1"/>
    </source>
</evidence>
<dbReference type="EMBL" id="MN739953">
    <property type="protein sequence ID" value="QHT79716.1"/>
    <property type="molecule type" value="Genomic_DNA"/>
</dbReference>
<reference evidence="1" key="1">
    <citation type="journal article" date="2020" name="Nature">
        <title>Giant virus diversity and host interactions through global metagenomics.</title>
        <authorList>
            <person name="Schulz F."/>
            <person name="Roux S."/>
            <person name="Paez-Espino D."/>
            <person name="Jungbluth S."/>
            <person name="Walsh D.A."/>
            <person name="Denef V.J."/>
            <person name="McMahon K.D."/>
            <person name="Konstantinidis K.T."/>
            <person name="Eloe-Fadrosh E.A."/>
            <person name="Kyrpides N.C."/>
            <person name="Woyke T."/>
        </authorList>
    </citation>
    <scope>NUCLEOTIDE SEQUENCE</scope>
    <source>
        <strain evidence="1">GVMAG-M-3300023184-101</strain>
    </source>
</reference>